<feature type="domain" description="FCP1 homology" evidence="18">
    <location>
        <begin position="153"/>
        <end position="324"/>
    </location>
</feature>
<evidence type="ECO:0000259" key="18">
    <source>
        <dbReference type="PROSITE" id="PS50969"/>
    </source>
</evidence>
<evidence type="ECO:0000256" key="9">
    <source>
        <dbReference type="ARBA" id="ARBA00023015"/>
    </source>
</evidence>
<dbReference type="PANTHER" id="PTHR23081:SF36">
    <property type="entry name" value="RNA POLYMERASE II SUBUNIT A C-TERMINAL DOMAIN PHOSPHATASE"/>
    <property type="match status" value="1"/>
</dbReference>
<keyword evidence="8" id="KW-0694">RNA-binding</keyword>
<organism evidence="19 20">
    <name type="scientific">Sesamum alatum</name>
    <dbReference type="NCBI Taxonomy" id="300844"/>
    <lineage>
        <taxon>Eukaryota</taxon>
        <taxon>Viridiplantae</taxon>
        <taxon>Streptophyta</taxon>
        <taxon>Embryophyta</taxon>
        <taxon>Tracheophyta</taxon>
        <taxon>Spermatophyta</taxon>
        <taxon>Magnoliopsida</taxon>
        <taxon>eudicotyledons</taxon>
        <taxon>Gunneridae</taxon>
        <taxon>Pentapetalae</taxon>
        <taxon>asterids</taxon>
        <taxon>lamiids</taxon>
        <taxon>Lamiales</taxon>
        <taxon>Pedaliaceae</taxon>
        <taxon>Sesamum</taxon>
    </lineage>
</organism>
<keyword evidence="9" id="KW-0805">Transcription regulation</keyword>
<dbReference type="CDD" id="cd07521">
    <property type="entry name" value="HAD_FCP1-like"/>
    <property type="match status" value="1"/>
</dbReference>
<evidence type="ECO:0000256" key="13">
    <source>
        <dbReference type="ARBA" id="ARBA00048336"/>
    </source>
</evidence>
<evidence type="ECO:0000256" key="12">
    <source>
        <dbReference type="ARBA" id="ARBA00047761"/>
    </source>
</evidence>
<dbReference type="InterPro" id="IPR039189">
    <property type="entry name" value="Fcp1"/>
</dbReference>
<dbReference type="FunFam" id="3.40.50.10190:FF:000014">
    <property type="entry name" value="RNA polymerase II C-terminal domain phosphatase-like 3"/>
    <property type="match status" value="1"/>
</dbReference>
<protein>
    <recommendedName>
        <fullName evidence="15">RNA polymerase II C-terminal domain phosphatase-like</fullName>
        <ecNumber evidence="15">3.1.3.16</ecNumber>
    </recommendedName>
</protein>
<comment type="function">
    <text evidence="15">This promotes the activity of RNA polymerase II.</text>
</comment>
<dbReference type="Pfam" id="PF03031">
    <property type="entry name" value="NIF"/>
    <property type="match status" value="1"/>
</dbReference>
<comment type="catalytic activity">
    <reaction evidence="13 15">
        <text>O-phospho-L-threonyl-[protein] + H2O = L-threonyl-[protein] + phosphate</text>
        <dbReference type="Rhea" id="RHEA:47004"/>
        <dbReference type="Rhea" id="RHEA-COMP:11060"/>
        <dbReference type="Rhea" id="RHEA-COMP:11605"/>
        <dbReference type="ChEBI" id="CHEBI:15377"/>
        <dbReference type="ChEBI" id="CHEBI:30013"/>
        <dbReference type="ChEBI" id="CHEBI:43474"/>
        <dbReference type="ChEBI" id="CHEBI:61977"/>
        <dbReference type="EC" id="3.1.3.16"/>
    </reaction>
</comment>
<feature type="region of interest" description="Disordered" evidence="16">
    <location>
        <begin position="74"/>
        <end position="98"/>
    </location>
</feature>
<dbReference type="GO" id="GO:0008420">
    <property type="term" value="F:RNA polymerase II CTD heptapeptide repeat phosphatase activity"/>
    <property type="evidence" value="ECO:0007669"/>
    <property type="project" value="UniProtKB-UniRule"/>
</dbReference>
<dbReference type="SMART" id="SM00577">
    <property type="entry name" value="CPDc"/>
    <property type="match status" value="1"/>
</dbReference>
<dbReference type="GO" id="GO:0009651">
    <property type="term" value="P:response to salt stress"/>
    <property type="evidence" value="ECO:0007669"/>
    <property type="project" value="UniProtKB-ARBA"/>
</dbReference>
<dbReference type="AlphaFoldDB" id="A0AAE2CRT1"/>
<dbReference type="Pfam" id="PF00533">
    <property type="entry name" value="BRCT"/>
    <property type="match status" value="1"/>
</dbReference>
<dbReference type="Gene3D" id="3.40.50.1000">
    <property type="entry name" value="HAD superfamily/HAD-like"/>
    <property type="match status" value="1"/>
</dbReference>
<feature type="region of interest" description="Disordered" evidence="16">
    <location>
        <begin position="1"/>
        <end position="61"/>
    </location>
</feature>
<dbReference type="InterPro" id="IPR036420">
    <property type="entry name" value="BRCT_dom_sf"/>
</dbReference>
<evidence type="ECO:0000259" key="17">
    <source>
        <dbReference type="PROSITE" id="PS50172"/>
    </source>
</evidence>
<keyword evidence="20" id="KW-1185">Reference proteome</keyword>
<evidence type="ECO:0000256" key="5">
    <source>
        <dbReference type="ARBA" id="ARBA00022491"/>
    </source>
</evidence>
<dbReference type="NCBIfam" id="TIGR02250">
    <property type="entry name" value="FCP1_euk"/>
    <property type="match status" value="1"/>
</dbReference>
<keyword evidence="5" id="KW-0678">Repressor</keyword>
<keyword evidence="7 15" id="KW-0378">Hydrolase</keyword>
<proteinExistence type="predicted"/>
<dbReference type="InterPro" id="IPR023214">
    <property type="entry name" value="HAD_sf"/>
</dbReference>
<comment type="cofactor">
    <cofactor evidence="3">
        <name>Mg(2+)</name>
        <dbReference type="ChEBI" id="CHEBI:18420"/>
    </cofactor>
</comment>
<reference evidence="19" key="2">
    <citation type="journal article" date="2024" name="Plant">
        <title>Genomic evolution and insights into agronomic trait innovations of Sesamum species.</title>
        <authorList>
            <person name="Miao H."/>
            <person name="Wang L."/>
            <person name="Qu L."/>
            <person name="Liu H."/>
            <person name="Sun Y."/>
            <person name="Le M."/>
            <person name="Wang Q."/>
            <person name="Wei S."/>
            <person name="Zheng Y."/>
            <person name="Lin W."/>
            <person name="Duan Y."/>
            <person name="Cao H."/>
            <person name="Xiong S."/>
            <person name="Wang X."/>
            <person name="Wei L."/>
            <person name="Li C."/>
            <person name="Ma Q."/>
            <person name="Ju M."/>
            <person name="Zhao R."/>
            <person name="Li G."/>
            <person name="Mu C."/>
            <person name="Tian Q."/>
            <person name="Mei H."/>
            <person name="Zhang T."/>
            <person name="Gao T."/>
            <person name="Zhang H."/>
        </authorList>
    </citation>
    <scope>NUCLEOTIDE SEQUENCE</scope>
    <source>
        <strain evidence="19">3651</strain>
    </source>
</reference>
<feature type="compositionally biased region" description="Acidic residues" evidence="16">
    <location>
        <begin position="23"/>
        <end position="60"/>
    </location>
</feature>
<dbReference type="SUPFAM" id="SSF52113">
    <property type="entry name" value="BRCT domain"/>
    <property type="match status" value="1"/>
</dbReference>
<evidence type="ECO:0000256" key="7">
    <source>
        <dbReference type="ARBA" id="ARBA00022801"/>
    </source>
</evidence>
<evidence type="ECO:0000256" key="2">
    <source>
        <dbReference type="ARBA" id="ARBA00001941"/>
    </source>
</evidence>
<dbReference type="PROSITE" id="PS50172">
    <property type="entry name" value="BRCT"/>
    <property type="match status" value="1"/>
</dbReference>
<dbReference type="GO" id="GO:0046872">
    <property type="term" value="F:metal ion binding"/>
    <property type="evidence" value="ECO:0007669"/>
    <property type="project" value="UniProtKB-KW"/>
</dbReference>
<comment type="cofactor">
    <cofactor evidence="2">
        <name>Co(2+)</name>
        <dbReference type="ChEBI" id="CHEBI:48828"/>
    </cofactor>
</comment>
<dbReference type="SUPFAM" id="SSF56784">
    <property type="entry name" value="HAD-like"/>
    <property type="match status" value="1"/>
</dbReference>
<comment type="catalytic activity">
    <reaction evidence="12 15">
        <text>O-phospho-L-seryl-[protein] + H2O = L-seryl-[protein] + phosphate</text>
        <dbReference type="Rhea" id="RHEA:20629"/>
        <dbReference type="Rhea" id="RHEA-COMP:9863"/>
        <dbReference type="Rhea" id="RHEA-COMP:11604"/>
        <dbReference type="ChEBI" id="CHEBI:15377"/>
        <dbReference type="ChEBI" id="CHEBI:29999"/>
        <dbReference type="ChEBI" id="CHEBI:43474"/>
        <dbReference type="ChEBI" id="CHEBI:83421"/>
        <dbReference type="EC" id="3.1.3.16"/>
    </reaction>
</comment>
<dbReference type="Gene3D" id="3.40.50.10190">
    <property type="entry name" value="BRCT domain"/>
    <property type="match status" value="1"/>
</dbReference>
<reference evidence="19" key="1">
    <citation type="submission" date="2020-06" db="EMBL/GenBank/DDBJ databases">
        <authorList>
            <person name="Li T."/>
            <person name="Hu X."/>
            <person name="Zhang T."/>
            <person name="Song X."/>
            <person name="Zhang H."/>
            <person name="Dai N."/>
            <person name="Sheng W."/>
            <person name="Hou X."/>
            <person name="Wei L."/>
        </authorList>
    </citation>
    <scope>NUCLEOTIDE SEQUENCE</scope>
    <source>
        <strain evidence="19">3651</strain>
        <tissue evidence="19">Leaf</tissue>
    </source>
</reference>
<comment type="cofactor">
    <cofactor evidence="1">
        <name>Mn(2+)</name>
        <dbReference type="ChEBI" id="CHEBI:29035"/>
    </cofactor>
</comment>
<dbReference type="FunFam" id="3.40.50.1000:FF:000125">
    <property type="entry name" value="RNA polymerase II C-terminal domain phosphatase-like 4"/>
    <property type="match status" value="1"/>
</dbReference>
<feature type="domain" description="BRCT" evidence="17">
    <location>
        <begin position="370"/>
        <end position="462"/>
    </location>
</feature>
<name>A0AAE2CRT1_9LAMI</name>
<comment type="subunit">
    <text evidence="14">Interacts with RAP74.</text>
</comment>
<evidence type="ECO:0000256" key="14">
    <source>
        <dbReference type="ARBA" id="ARBA00063107"/>
    </source>
</evidence>
<keyword evidence="6" id="KW-0479">Metal-binding</keyword>
<dbReference type="GO" id="GO:0005634">
    <property type="term" value="C:nucleus"/>
    <property type="evidence" value="ECO:0007669"/>
    <property type="project" value="UniProtKB-SubCell"/>
</dbReference>
<dbReference type="SMART" id="SM00292">
    <property type="entry name" value="BRCT"/>
    <property type="match status" value="1"/>
</dbReference>
<sequence length="468" mass="52909">MSLAADSPVHSSSSEDLAAFLDGELDTVSDASADPEEVAEEEEESDDGNEDDDGDEGDYDLDFKRFKRRKVELSEGINPQSSSSHGEPAQVVGGSSPKKNMCPHPGVYAGMCMRCGQKMDDESGVAFGYIHKNLRLANDEIARLRDKDLKNLLRHKKLCLVLDLDHTLLNSARLPDITVEEGYLSGQRDALPDALKSSLFRLERMQMMTKLRPFVHTFLKEASNLFEMYIYTMGERPYALEMAKLLDPGDVYFNSRIIAQGDCTQRYQKGLDVVLGQESAVLILDDTEAVWAKHKENLILMERYHFFASSCKHFGFNCKSLSELRSDESETDGALATVLKVLQRVHSLFFDPGYKDNLEDRDVRQVLKTVRKEILEGCKVVFSRVFPTNFPAEQHQLWKMAEQLGATCSLELDPSVTHVVSMDAGTDKSRWAVQEKKFLVHPKWIEASNYMWQKQPEDNFPVSQAKSK</sequence>
<keyword evidence="11 15" id="KW-0539">Nucleus</keyword>
<evidence type="ECO:0000256" key="11">
    <source>
        <dbReference type="ARBA" id="ARBA00023242"/>
    </source>
</evidence>
<dbReference type="InterPro" id="IPR001357">
    <property type="entry name" value="BRCT_dom"/>
</dbReference>
<dbReference type="Proteomes" id="UP001293254">
    <property type="component" value="Unassembled WGS sequence"/>
</dbReference>
<evidence type="ECO:0000256" key="8">
    <source>
        <dbReference type="ARBA" id="ARBA00022884"/>
    </source>
</evidence>
<accession>A0AAE2CRT1</accession>
<dbReference type="InterPro" id="IPR011947">
    <property type="entry name" value="FCP1_euk"/>
</dbReference>
<evidence type="ECO:0000256" key="10">
    <source>
        <dbReference type="ARBA" id="ARBA00023163"/>
    </source>
</evidence>
<evidence type="ECO:0000256" key="1">
    <source>
        <dbReference type="ARBA" id="ARBA00001936"/>
    </source>
</evidence>
<dbReference type="EMBL" id="JACGWO010000003">
    <property type="protein sequence ID" value="KAK4431854.1"/>
    <property type="molecule type" value="Genomic_DNA"/>
</dbReference>
<evidence type="ECO:0000256" key="15">
    <source>
        <dbReference type="RuleBase" id="RU366066"/>
    </source>
</evidence>
<keyword evidence="10" id="KW-0804">Transcription</keyword>
<evidence type="ECO:0000256" key="6">
    <source>
        <dbReference type="ARBA" id="ARBA00022723"/>
    </source>
</evidence>
<dbReference type="PROSITE" id="PS50969">
    <property type="entry name" value="FCP1"/>
    <property type="match status" value="1"/>
</dbReference>
<evidence type="ECO:0000256" key="3">
    <source>
        <dbReference type="ARBA" id="ARBA00001946"/>
    </source>
</evidence>
<evidence type="ECO:0000256" key="4">
    <source>
        <dbReference type="ARBA" id="ARBA00004123"/>
    </source>
</evidence>
<dbReference type="CDD" id="cd17729">
    <property type="entry name" value="BRCT_CTDP1"/>
    <property type="match status" value="1"/>
</dbReference>
<dbReference type="InterPro" id="IPR004274">
    <property type="entry name" value="FCP1_dom"/>
</dbReference>
<comment type="caution">
    <text evidence="19">The sequence shown here is derived from an EMBL/GenBank/DDBJ whole genome shotgun (WGS) entry which is preliminary data.</text>
</comment>
<dbReference type="PANTHER" id="PTHR23081">
    <property type="entry name" value="RNA POLYMERASE II CTD PHOSPHATASE"/>
    <property type="match status" value="1"/>
</dbReference>
<comment type="subcellular location">
    <subcellularLocation>
        <location evidence="4 15">Nucleus</location>
    </subcellularLocation>
</comment>
<evidence type="ECO:0000256" key="16">
    <source>
        <dbReference type="SAM" id="MobiDB-lite"/>
    </source>
</evidence>
<evidence type="ECO:0000313" key="20">
    <source>
        <dbReference type="Proteomes" id="UP001293254"/>
    </source>
</evidence>
<dbReference type="EC" id="3.1.3.16" evidence="15"/>
<gene>
    <name evidence="19" type="ORF">Salat_0947500</name>
</gene>
<dbReference type="InterPro" id="IPR036412">
    <property type="entry name" value="HAD-like_sf"/>
</dbReference>
<evidence type="ECO:0000313" key="19">
    <source>
        <dbReference type="EMBL" id="KAK4431854.1"/>
    </source>
</evidence>
<dbReference type="GO" id="GO:0003723">
    <property type="term" value="F:RNA binding"/>
    <property type="evidence" value="ECO:0007669"/>
    <property type="project" value="UniProtKB-KW"/>
</dbReference>